<dbReference type="InterPro" id="IPR045865">
    <property type="entry name" value="ACT-like_dom_sf"/>
</dbReference>
<keyword evidence="5 10" id="KW-0067">ATP-binding</keyword>
<keyword evidence="3" id="KW-1003">Cell membrane</keyword>
<proteinExistence type="inferred from homology"/>
<dbReference type="InterPro" id="IPR017871">
    <property type="entry name" value="ABC_transporter-like_CS"/>
</dbReference>
<dbReference type="SUPFAM" id="SSF52540">
    <property type="entry name" value="P-loop containing nucleoside triphosphate hydrolases"/>
    <property type="match status" value="1"/>
</dbReference>
<name>B9Y7K1_9FIRM</name>
<feature type="domain" description="ABC transporter" evidence="9">
    <location>
        <begin position="5"/>
        <end position="244"/>
    </location>
</feature>
<accession>B9Y7K1</accession>
<gene>
    <name evidence="10" type="ORF">HOLDEFILI_01796</name>
</gene>
<dbReference type="SMART" id="SM00382">
    <property type="entry name" value="AAA"/>
    <property type="match status" value="1"/>
</dbReference>
<keyword evidence="7" id="KW-0029">Amino-acid transport</keyword>
<reference evidence="10 11" key="1">
    <citation type="submission" date="2008-12" db="EMBL/GenBank/DDBJ databases">
        <authorList>
            <person name="Fulton L."/>
            <person name="Clifton S."/>
            <person name="Fulton B."/>
            <person name="Xu J."/>
            <person name="Minx P."/>
            <person name="Pepin K.H."/>
            <person name="Johnson M."/>
            <person name="Bhonagiri V."/>
            <person name="Nash W.E."/>
            <person name="Mardis E.R."/>
            <person name="Wilson R.K."/>
        </authorList>
    </citation>
    <scope>NUCLEOTIDE SEQUENCE [LARGE SCALE GENOMIC DNA]</scope>
    <source>
        <strain evidence="10 11">DSM 12042</strain>
    </source>
</reference>
<dbReference type="PROSITE" id="PS50893">
    <property type="entry name" value="ABC_TRANSPORTER_2"/>
    <property type="match status" value="1"/>
</dbReference>
<dbReference type="GO" id="GO:0005524">
    <property type="term" value="F:ATP binding"/>
    <property type="evidence" value="ECO:0007669"/>
    <property type="project" value="UniProtKB-KW"/>
</dbReference>
<keyword evidence="6" id="KW-1278">Translocase</keyword>
<evidence type="ECO:0000256" key="6">
    <source>
        <dbReference type="ARBA" id="ARBA00022967"/>
    </source>
</evidence>
<dbReference type="CDD" id="cd03258">
    <property type="entry name" value="ABC_MetN_methionine_transporter"/>
    <property type="match status" value="1"/>
</dbReference>
<dbReference type="PROSITE" id="PS00211">
    <property type="entry name" value="ABC_TRANSPORTER_1"/>
    <property type="match status" value="1"/>
</dbReference>
<dbReference type="FunFam" id="3.40.50.300:FF:000056">
    <property type="entry name" value="Cell division ATP-binding protein FtsE"/>
    <property type="match status" value="1"/>
</dbReference>
<dbReference type="Gene3D" id="3.40.50.300">
    <property type="entry name" value="P-loop containing nucleotide triphosphate hydrolases"/>
    <property type="match status" value="1"/>
</dbReference>
<dbReference type="InterPro" id="IPR018449">
    <property type="entry name" value="NIL_domain"/>
</dbReference>
<dbReference type="AlphaFoldDB" id="B9Y7K1"/>
<comment type="similarity">
    <text evidence="1">Belongs to the ABC transporter superfamily.</text>
</comment>
<evidence type="ECO:0000256" key="2">
    <source>
        <dbReference type="ARBA" id="ARBA00022448"/>
    </source>
</evidence>
<reference evidence="10 11" key="2">
    <citation type="submission" date="2009-02" db="EMBL/GenBank/DDBJ databases">
        <title>Draft genome sequence of Holdemania filiformis DSM 12042.</title>
        <authorList>
            <person name="Sudarsanam P."/>
            <person name="Ley R."/>
            <person name="Guruge J."/>
            <person name="Turnbaugh P.J."/>
            <person name="Mahowald M."/>
            <person name="Liep D."/>
            <person name="Gordon J."/>
        </authorList>
    </citation>
    <scope>NUCLEOTIDE SEQUENCE [LARGE SCALE GENOMIC DNA]</scope>
    <source>
        <strain evidence="10 11">DSM 12042</strain>
    </source>
</reference>
<keyword evidence="2" id="KW-0813">Transport</keyword>
<comment type="caution">
    <text evidence="10">The sequence shown here is derived from an EMBL/GenBank/DDBJ whole genome shotgun (WGS) entry which is preliminary data.</text>
</comment>
<keyword evidence="4" id="KW-0547">Nucleotide-binding</keyword>
<dbReference type="PANTHER" id="PTHR43166:SF30">
    <property type="entry name" value="METHIONINE IMPORT ATP-BINDING PROTEIN METN"/>
    <property type="match status" value="1"/>
</dbReference>
<dbReference type="STRING" id="545696.HOLDEFILI_01796"/>
<dbReference type="InterPro" id="IPR041701">
    <property type="entry name" value="MetN_ABC"/>
</dbReference>
<dbReference type="EMBL" id="ACCF01000100">
    <property type="protein sequence ID" value="EEF68029.1"/>
    <property type="molecule type" value="Genomic_DNA"/>
</dbReference>
<dbReference type="GO" id="GO:0016887">
    <property type="term" value="F:ATP hydrolysis activity"/>
    <property type="evidence" value="ECO:0007669"/>
    <property type="project" value="InterPro"/>
</dbReference>
<dbReference type="HOGENOM" id="CLU_000604_1_3_9"/>
<dbReference type="SUPFAM" id="SSF55021">
    <property type="entry name" value="ACT-like"/>
    <property type="match status" value="1"/>
</dbReference>
<dbReference type="eggNOG" id="COG1135">
    <property type="taxonomic scope" value="Bacteria"/>
</dbReference>
<evidence type="ECO:0000256" key="3">
    <source>
        <dbReference type="ARBA" id="ARBA00022475"/>
    </source>
</evidence>
<evidence type="ECO:0000259" key="9">
    <source>
        <dbReference type="PROSITE" id="PS50893"/>
    </source>
</evidence>
<protein>
    <submittedName>
        <fullName evidence="10">ABC transporter, ATP-binding protein</fullName>
    </submittedName>
</protein>
<organism evidence="10 11">
    <name type="scientific">Holdemania filiformis DSM 12042</name>
    <dbReference type="NCBI Taxonomy" id="545696"/>
    <lineage>
        <taxon>Bacteria</taxon>
        <taxon>Bacillati</taxon>
        <taxon>Bacillota</taxon>
        <taxon>Erysipelotrichia</taxon>
        <taxon>Erysipelotrichales</taxon>
        <taxon>Erysipelotrichaceae</taxon>
        <taxon>Holdemania</taxon>
    </lineage>
</organism>
<evidence type="ECO:0000256" key="8">
    <source>
        <dbReference type="ARBA" id="ARBA00023136"/>
    </source>
</evidence>
<dbReference type="GO" id="GO:0006865">
    <property type="term" value="P:amino acid transport"/>
    <property type="evidence" value="ECO:0007669"/>
    <property type="project" value="UniProtKB-KW"/>
</dbReference>
<dbReference type="Pfam" id="PF00005">
    <property type="entry name" value="ABC_tran"/>
    <property type="match status" value="1"/>
</dbReference>
<sequence length="349" mass="38793">MRNMIELVGVNKTFTTKDLNVEACKDVNLKIEDGDIFGIIGFSGAGKSTLVRCINLLERPTSGKVLIDGVDITQLKEAELRKIRKKIGMIFQHFNLMRSRTVYQNIAYPLKGSKLTKAQIDKKVKDLLELVGLSEKLNAYPSELSGGQKQRVAIARALANDPKVLLCDEATSALDPQTTSSILKLLKEVNQKLGITIVLITHEMAVIKEICNRVAVMELGKVVETGNILDIFSHPKAQMTIDFINSTNPITKIYELIDNGAEIVRLHKGQRLLKLTYGAEETKEALISQLSKKYDVVCNIVFGNVEVIQQAALGSLIVMLEGSEDAMRKAEAELKHYNIEVEVLKCWNN</sequence>
<evidence type="ECO:0000256" key="5">
    <source>
        <dbReference type="ARBA" id="ARBA00022840"/>
    </source>
</evidence>
<dbReference type="Pfam" id="PF09383">
    <property type="entry name" value="NIL"/>
    <property type="match status" value="1"/>
</dbReference>
<evidence type="ECO:0000313" key="11">
    <source>
        <dbReference type="Proteomes" id="UP000005950"/>
    </source>
</evidence>
<dbReference type="InterPro" id="IPR003439">
    <property type="entry name" value="ABC_transporter-like_ATP-bd"/>
</dbReference>
<evidence type="ECO:0000256" key="1">
    <source>
        <dbReference type="ARBA" id="ARBA00005417"/>
    </source>
</evidence>
<dbReference type="GO" id="GO:0005886">
    <property type="term" value="C:plasma membrane"/>
    <property type="evidence" value="ECO:0007669"/>
    <property type="project" value="UniProtKB-ARBA"/>
</dbReference>
<evidence type="ECO:0000256" key="4">
    <source>
        <dbReference type="ARBA" id="ARBA00022741"/>
    </source>
</evidence>
<evidence type="ECO:0000313" key="10">
    <source>
        <dbReference type="EMBL" id="EEF68029.1"/>
    </source>
</evidence>
<dbReference type="Proteomes" id="UP000005950">
    <property type="component" value="Unassembled WGS sequence"/>
</dbReference>
<dbReference type="SMART" id="SM00930">
    <property type="entry name" value="NIL"/>
    <property type="match status" value="1"/>
</dbReference>
<dbReference type="InterPro" id="IPR003593">
    <property type="entry name" value="AAA+_ATPase"/>
</dbReference>
<dbReference type="InterPro" id="IPR027417">
    <property type="entry name" value="P-loop_NTPase"/>
</dbReference>
<keyword evidence="8" id="KW-0472">Membrane</keyword>
<dbReference type="PANTHER" id="PTHR43166">
    <property type="entry name" value="AMINO ACID IMPORT ATP-BINDING PROTEIN"/>
    <property type="match status" value="1"/>
</dbReference>
<dbReference type="Gene3D" id="3.30.70.260">
    <property type="match status" value="1"/>
</dbReference>
<evidence type="ECO:0000256" key="7">
    <source>
        <dbReference type="ARBA" id="ARBA00022970"/>
    </source>
</evidence>
<dbReference type="InterPro" id="IPR050086">
    <property type="entry name" value="MetN_ABC_transporter-like"/>
</dbReference>